<reference evidence="1 2" key="1">
    <citation type="submission" date="2019-12" db="EMBL/GenBank/DDBJ databases">
        <authorList>
            <person name="Scholz U."/>
            <person name="Mascher M."/>
            <person name="Fiebig A."/>
        </authorList>
    </citation>
    <scope>NUCLEOTIDE SEQUENCE</scope>
</reference>
<sequence length="95" mass="10488">MGRRIISGGCHPAEWKNGNFVALRQLSPDKEKLDGGGVCEVATCLLTDRPLPDDGLFIDQSEMLYLMDSRSFPFSHVYDNSLSHVQLATGDMEGE</sequence>
<dbReference type="EMBL" id="LR743598">
    <property type="protein sequence ID" value="CAA2629203.1"/>
    <property type="molecule type" value="Genomic_DNA"/>
</dbReference>
<proteinExistence type="predicted"/>
<dbReference type="EMBL" id="CACRZD030000011">
    <property type="protein sequence ID" value="CAA6668447.1"/>
    <property type="molecule type" value="Genomic_DNA"/>
</dbReference>
<dbReference type="AlphaFoldDB" id="A0A7I8JEA6"/>
<name>A0A7I8JEA6_SPIIN</name>
<dbReference type="Proteomes" id="UP001189122">
    <property type="component" value="Unassembled WGS sequence"/>
</dbReference>
<gene>
    <name evidence="1" type="ORF">SI7747_11014841</name>
</gene>
<keyword evidence="2" id="KW-1185">Reference proteome</keyword>
<protein>
    <submittedName>
        <fullName evidence="1">Uncharacterized protein</fullName>
    </submittedName>
</protein>
<evidence type="ECO:0000313" key="2">
    <source>
        <dbReference type="Proteomes" id="UP001189122"/>
    </source>
</evidence>
<organism evidence="1">
    <name type="scientific">Spirodela intermedia</name>
    <name type="common">Intermediate duckweed</name>
    <dbReference type="NCBI Taxonomy" id="51605"/>
    <lineage>
        <taxon>Eukaryota</taxon>
        <taxon>Viridiplantae</taxon>
        <taxon>Streptophyta</taxon>
        <taxon>Embryophyta</taxon>
        <taxon>Tracheophyta</taxon>
        <taxon>Spermatophyta</taxon>
        <taxon>Magnoliopsida</taxon>
        <taxon>Liliopsida</taxon>
        <taxon>Araceae</taxon>
        <taxon>Lemnoideae</taxon>
        <taxon>Spirodela</taxon>
    </lineage>
</organism>
<accession>A0A7I8JEA6</accession>
<evidence type="ECO:0000313" key="1">
    <source>
        <dbReference type="EMBL" id="CAA2629203.1"/>
    </source>
</evidence>